<evidence type="ECO:0000313" key="1">
    <source>
        <dbReference type="EMBL" id="RGB94292.1"/>
    </source>
</evidence>
<dbReference type="SUPFAM" id="SSF101386">
    <property type="entry name" value="all-alpha NTP pyrophosphatases"/>
    <property type="match status" value="1"/>
</dbReference>
<dbReference type="AlphaFoldDB" id="A0A3E2UDL6"/>
<protein>
    <submittedName>
        <fullName evidence="1">Uncharacterized protein</fullName>
    </submittedName>
</protein>
<gene>
    <name evidence="1" type="ORF">DWZ04_13440</name>
</gene>
<sequence length="163" mass="18791">MDEEKKVSEILPPTEILAQMSEEFSEGAQAALKLRRALDGTNPTPKTIEECWENLKEEFGDVLNSIYALLGEPVNGFAMQEFYEECWEKAQEKYPRWKKRLSERKNVAVLGWPVCQNCGRPMVMCQPPEILAGVKYLHYCCPVCYNQSCSRKMLEPEEVQPHD</sequence>
<name>A0A3E2UDL6_9FIRM</name>
<dbReference type="Gene3D" id="1.10.287.1080">
    <property type="entry name" value="MazG-like"/>
    <property type="match status" value="1"/>
</dbReference>
<dbReference type="EMBL" id="QVEW01000018">
    <property type="protein sequence ID" value="RGB94292.1"/>
    <property type="molecule type" value="Genomic_DNA"/>
</dbReference>
<reference evidence="1 2" key="1">
    <citation type="submission" date="2018-08" db="EMBL/GenBank/DDBJ databases">
        <title>A genome reference for cultivated species of the human gut microbiota.</title>
        <authorList>
            <person name="Zou Y."/>
            <person name="Xue W."/>
            <person name="Luo G."/>
        </authorList>
    </citation>
    <scope>NUCLEOTIDE SEQUENCE [LARGE SCALE GENOMIC DNA]</scope>
    <source>
        <strain evidence="1 2">AF29-11BH</strain>
    </source>
</reference>
<accession>A0A3E2UDL6</accession>
<organism evidence="1 2">
    <name type="scientific">Faecalibacterium prausnitzii</name>
    <dbReference type="NCBI Taxonomy" id="853"/>
    <lineage>
        <taxon>Bacteria</taxon>
        <taxon>Bacillati</taxon>
        <taxon>Bacillota</taxon>
        <taxon>Clostridia</taxon>
        <taxon>Eubacteriales</taxon>
        <taxon>Oscillospiraceae</taxon>
        <taxon>Faecalibacterium</taxon>
    </lineage>
</organism>
<dbReference type="RefSeq" id="WP_117527821.1">
    <property type="nucleotide sequence ID" value="NZ_JAQCXC010000018.1"/>
</dbReference>
<dbReference type="Proteomes" id="UP000260783">
    <property type="component" value="Unassembled WGS sequence"/>
</dbReference>
<comment type="caution">
    <text evidence="1">The sequence shown here is derived from an EMBL/GenBank/DDBJ whole genome shotgun (WGS) entry which is preliminary data.</text>
</comment>
<evidence type="ECO:0000313" key="2">
    <source>
        <dbReference type="Proteomes" id="UP000260783"/>
    </source>
</evidence>
<proteinExistence type="predicted"/>